<dbReference type="PROSITE" id="PS50283">
    <property type="entry name" value="NA_SOLUT_SYMP_3"/>
    <property type="match status" value="1"/>
</dbReference>
<sequence>MVQPAISVGVGYGVVVGLGLGFAVLMICISYILKKYNSEKQTSEHFNTASHSVRTGLVASAVVSSWTWASTLLTSAQKTYQYGVSGAFWYASGACVQILLFTVLAIELKRKAPNAHTFLEVVRARCGPLAHTVFIFFAYVTNILVMAMLLCGGSATIASVTGVNTVAACFLLPVGVIIYTIFGGIKATFLTDYIHTIIILVILIMFSLSAYSASDKIGSPSKLYDMLKAAGESHPVEGNAEGSYLTMRSREGAIFFIINLAGNFGTVFVDNGYWQKAIAANPASALPGYILGGVSWFAIPWLAATTTGLVCLALEAMPYFPTYPNRMTDLEVSQGLALPYGAIALMGKTGANATVVLVFMAVTSAASSELIAVSSIFTYDIYKQYVRRNAGNKELLYTGHIVLIVFGFVMSAFATGLYYGNVSMGYLYLLMGVLVCPAVIPATCVMLSTRTSKLAITVSPVLGLISSIISWLVVAASQGSGKLTIETTGANNPMLAGNVVGLLSPILYLFIFSIVKPEKYDFNDLLSKFRMHYESEEEEILQRKKLNRASIISKIAATGVAAVFIILWPWPMYGSKYIFSKRFFTGWVVVGLIWIFFTVFSVGIFPLWEGRRDIYLVVKRMFESAFGAKVIESEDFGVVEGMNVEKGEEKGIEKTNEKENGYLYV</sequence>
<dbReference type="InterPro" id="IPR038377">
    <property type="entry name" value="Na/Glc_symporter_sf"/>
</dbReference>
<protein>
    <submittedName>
        <fullName evidence="9">Urea transporter</fullName>
    </submittedName>
</protein>
<feature type="transmembrane region" description="Helical" evidence="8">
    <location>
        <begin position="454"/>
        <end position="474"/>
    </location>
</feature>
<evidence type="ECO:0000256" key="3">
    <source>
        <dbReference type="ARBA" id="ARBA00022448"/>
    </source>
</evidence>
<feature type="transmembrane region" description="Helical" evidence="8">
    <location>
        <begin position="355"/>
        <end position="382"/>
    </location>
</feature>
<dbReference type="Proteomes" id="UP000016088">
    <property type="component" value="Unassembled WGS sequence"/>
</dbReference>
<feature type="transmembrane region" description="Helical" evidence="8">
    <location>
        <begin position="551"/>
        <end position="571"/>
    </location>
</feature>
<comment type="similarity">
    <text evidence="2 7">Belongs to the sodium:solute symporter (SSF) (TC 2.A.21) family.</text>
</comment>
<name>S9RA91_SCHOY</name>
<evidence type="ECO:0000256" key="4">
    <source>
        <dbReference type="ARBA" id="ARBA00022692"/>
    </source>
</evidence>
<feature type="transmembrane region" description="Helical" evidence="8">
    <location>
        <begin position="53"/>
        <end position="75"/>
    </location>
</feature>
<feature type="transmembrane region" description="Helical" evidence="8">
    <location>
        <begin position="129"/>
        <end position="150"/>
    </location>
</feature>
<evidence type="ECO:0000313" key="10">
    <source>
        <dbReference type="Proteomes" id="UP000016088"/>
    </source>
</evidence>
<evidence type="ECO:0000256" key="8">
    <source>
        <dbReference type="SAM" id="Phobius"/>
    </source>
</evidence>
<proteinExistence type="inferred from homology"/>
<dbReference type="PANTHER" id="PTHR46154">
    <property type="match status" value="1"/>
</dbReference>
<feature type="transmembrane region" description="Helical" evidence="8">
    <location>
        <begin position="494"/>
        <end position="515"/>
    </location>
</feature>
<dbReference type="Pfam" id="PF00474">
    <property type="entry name" value="SSF"/>
    <property type="match status" value="1"/>
</dbReference>
<reference evidence="9 10" key="1">
    <citation type="journal article" date="2011" name="Science">
        <title>Comparative functional genomics of the fission yeasts.</title>
        <authorList>
            <person name="Rhind N."/>
            <person name="Chen Z."/>
            <person name="Yassour M."/>
            <person name="Thompson D.A."/>
            <person name="Haas B.J."/>
            <person name="Habib N."/>
            <person name="Wapinski I."/>
            <person name="Roy S."/>
            <person name="Lin M.F."/>
            <person name="Heiman D.I."/>
            <person name="Young S.K."/>
            <person name="Furuya K."/>
            <person name="Guo Y."/>
            <person name="Pidoux A."/>
            <person name="Chen H.M."/>
            <person name="Robbertse B."/>
            <person name="Goldberg J.M."/>
            <person name="Aoki K."/>
            <person name="Bayne E.H."/>
            <person name="Berlin A.M."/>
            <person name="Desjardins C.A."/>
            <person name="Dobbs E."/>
            <person name="Dukaj L."/>
            <person name="Fan L."/>
            <person name="FitzGerald M.G."/>
            <person name="French C."/>
            <person name="Gujja S."/>
            <person name="Hansen K."/>
            <person name="Keifenheim D."/>
            <person name="Levin J.Z."/>
            <person name="Mosher R.A."/>
            <person name="Mueller C.A."/>
            <person name="Pfiffner J."/>
            <person name="Priest M."/>
            <person name="Russ C."/>
            <person name="Smialowska A."/>
            <person name="Swoboda P."/>
            <person name="Sykes S.M."/>
            <person name="Vaughn M."/>
            <person name="Vengrova S."/>
            <person name="Yoder R."/>
            <person name="Zeng Q."/>
            <person name="Allshire R."/>
            <person name="Baulcombe D."/>
            <person name="Birren B.W."/>
            <person name="Brown W."/>
            <person name="Ekwall K."/>
            <person name="Kellis M."/>
            <person name="Leatherwood J."/>
            <person name="Levin H."/>
            <person name="Margalit H."/>
            <person name="Martienssen R."/>
            <person name="Nieduszynski C.A."/>
            <person name="Spatafora J.W."/>
            <person name="Friedman N."/>
            <person name="Dalgaard J.Z."/>
            <person name="Baumann P."/>
            <person name="Niki H."/>
            <person name="Regev A."/>
            <person name="Nusbaum C."/>
        </authorList>
    </citation>
    <scope>NUCLEOTIDE SEQUENCE [LARGE SCALE GENOMIC DNA]</scope>
    <source>
        <strain evidence="10">yFS286</strain>
    </source>
</reference>
<gene>
    <name evidence="9" type="ORF">SOCG_02518</name>
</gene>
<dbReference type="GO" id="GO:0015606">
    <property type="term" value="F:spermidine transmembrane transporter activity"/>
    <property type="evidence" value="ECO:0007669"/>
    <property type="project" value="TreeGrafter"/>
</dbReference>
<accession>S9RA91</accession>
<keyword evidence="5 8" id="KW-1133">Transmembrane helix</keyword>
<dbReference type="VEuPathDB" id="FungiDB:SOCG_02518"/>
<dbReference type="EMBL" id="KE503206">
    <property type="protein sequence ID" value="EPX75040.1"/>
    <property type="molecule type" value="Genomic_DNA"/>
</dbReference>
<evidence type="ECO:0000256" key="1">
    <source>
        <dbReference type="ARBA" id="ARBA00004141"/>
    </source>
</evidence>
<evidence type="ECO:0000256" key="6">
    <source>
        <dbReference type="ARBA" id="ARBA00023136"/>
    </source>
</evidence>
<dbReference type="OMA" id="LGANWLT"/>
<comment type="subcellular location">
    <subcellularLocation>
        <location evidence="1">Membrane</location>
        <topology evidence="1">Multi-pass membrane protein</topology>
    </subcellularLocation>
</comment>
<feature type="transmembrane region" description="Helical" evidence="8">
    <location>
        <begin position="156"/>
        <end position="181"/>
    </location>
</feature>
<dbReference type="GO" id="GO:0005886">
    <property type="term" value="C:plasma membrane"/>
    <property type="evidence" value="ECO:0007669"/>
    <property type="project" value="TreeGrafter"/>
</dbReference>
<feature type="transmembrane region" description="Helical" evidence="8">
    <location>
        <begin position="253"/>
        <end position="274"/>
    </location>
</feature>
<dbReference type="RefSeq" id="XP_013016464.1">
    <property type="nucleotide sequence ID" value="XM_013161010.1"/>
</dbReference>
<dbReference type="GeneID" id="25031494"/>
<dbReference type="HOGENOM" id="CLU_010778_2_1_1"/>
<feature type="transmembrane region" description="Helical" evidence="8">
    <location>
        <begin position="425"/>
        <end position="447"/>
    </location>
</feature>
<dbReference type="CDD" id="cd11476">
    <property type="entry name" value="SLC5sbd_DUR3"/>
    <property type="match status" value="1"/>
</dbReference>
<evidence type="ECO:0000256" key="5">
    <source>
        <dbReference type="ARBA" id="ARBA00022989"/>
    </source>
</evidence>
<feature type="transmembrane region" description="Helical" evidence="8">
    <location>
        <begin position="394"/>
        <end position="419"/>
    </location>
</feature>
<feature type="transmembrane region" description="Helical" evidence="8">
    <location>
        <begin position="12"/>
        <end position="33"/>
    </location>
</feature>
<keyword evidence="10" id="KW-1185">Reference proteome</keyword>
<dbReference type="NCBIfam" id="TIGR00813">
    <property type="entry name" value="sss"/>
    <property type="match status" value="1"/>
</dbReference>
<evidence type="ECO:0000256" key="2">
    <source>
        <dbReference type="ARBA" id="ARBA00006434"/>
    </source>
</evidence>
<evidence type="ECO:0000256" key="7">
    <source>
        <dbReference type="RuleBase" id="RU362091"/>
    </source>
</evidence>
<dbReference type="FunFam" id="1.20.1730.10:FF:000006">
    <property type="entry name" value="Urea active transporter"/>
    <property type="match status" value="1"/>
</dbReference>
<feature type="transmembrane region" description="Helical" evidence="8">
    <location>
        <begin position="583"/>
        <end position="608"/>
    </location>
</feature>
<dbReference type="AlphaFoldDB" id="S9RA91"/>
<dbReference type="InterPro" id="IPR031155">
    <property type="entry name" value="DUR"/>
</dbReference>
<dbReference type="GO" id="GO:0015204">
    <property type="term" value="F:urea transmembrane transporter activity"/>
    <property type="evidence" value="ECO:0007669"/>
    <property type="project" value="InterPro"/>
</dbReference>
<evidence type="ECO:0000313" key="9">
    <source>
        <dbReference type="EMBL" id="EPX75040.1"/>
    </source>
</evidence>
<feature type="transmembrane region" description="Helical" evidence="8">
    <location>
        <begin position="193"/>
        <end position="213"/>
    </location>
</feature>
<keyword evidence="3" id="KW-0813">Transport</keyword>
<keyword evidence="6 8" id="KW-0472">Membrane</keyword>
<feature type="transmembrane region" description="Helical" evidence="8">
    <location>
        <begin position="87"/>
        <end position="108"/>
    </location>
</feature>
<dbReference type="InterPro" id="IPR001734">
    <property type="entry name" value="Na/solute_symporter"/>
</dbReference>
<keyword evidence="4 8" id="KW-0812">Transmembrane</keyword>
<dbReference type="Gene3D" id="1.20.1730.10">
    <property type="entry name" value="Sodium/glucose cotransporter"/>
    <property type="match status" value="1"/>
</dbReference>
<dbReference type="GO" id="GO:0015489">
    <property type="term" value="F:putrescine transmembrane transporter activity"/>
    <property type="evidence" value="ECO:0007669"/>
    <property type="project" value="TreeGrafter"/>
</dbReference>
<dbReference type="PANTHER" id="PTHR46154:SF4">
    <property type="entry name" value="UREA ACTIVE TRANSPORTER"/>
    <property type="match status" value="1"/>
</dbReference>
<dbReference type="OrthoDB" id="6132759at2759"/>
<dbReference type="eggNOG" id="KOG2348">
    <property type="taxonomic scope" value="Eukaryota"/>
</dbReference>
<feature type="transmembrane region" description="Helical" evidence="8">
    <location>
        <begin position="286"/>
        <end position="317"/>
    </location>
</feature>
<organism evidence="9 10">
    <name type="scientific">Schizosaccharomyces octosporus (strain yFS286)</name>
    <name type="common">Fission yeast</name>
    <name type="synonym">Octosporomyces octosporus</name>
    <dbReference type="NCBI Taxonomy" id="483514"/>
    <lineage>
        <taxon>Eukaryota</taxon>
        <taxon>Fungi</taxon>
        <taxon>Dikarya</taxon>
        <taxon>Ascomycota</taxon>
        <taxon>Taphrinomycotina</taxon>
        <taxon>Schizosaccharomycetes</taxon>
        <taxon>Schizosaccharomycetales</taxon>
        <taxon>Schizosaccharomycetaceae</taxon>
        <taxon>Schizosaccharomyces</taxon>
    </lineage>
</organism>